<dbReference type="Pfam" id="PF02518">
    <property type="entry name" value="HATPase_c"/>
    <property type="match status" value="1"/>
</dbReference>
<protein>
    <recommendedName>
        <fullName evidence="2">histidine kinase</fullName>
        <ecNumber evidence="2">2.7.13.3</ecNumber>
    </recommendedName>
</protein>
<dbReference type="Gene3D" id="3.40.50.2300">
    <property type="match status" value="1"/>
</dbReference>
<dbReference type="Pfam" id="PF00512">
    <property type="entry name" value="HisKA"/>
    <property type="match status" value="1"/>
</dbReference>
<dbReference type="EC" id="2.7.13.3" evidence="2"/>
<keyword evidence="4" id="KW-0808">Transferase</keyword>
<name>A0A0D1EFJ9_9RHOB</name>
<dbReference type="Gene3D" id="1.10.287.130">
    <property type="match status" value="1"/>
</dbReference>
<keyword evidence="7" id="KW-0067">ATP-binding</keyword>
<evidence type="ECO:0000256" key="1">
    <source>
        <dbReference type="ARBA" id="ARBA00000085"/>
    </source>
</evidence>
<dbReference type="CDD" id="cd00082">
    <property type="entry name" value="HisKA"/>
    <property type="match status" value="1"/>
</dbReference>
<evidence type="ECO:0000256" key="7">
    <source>
        <dbReference type="ARBA" id="ARBA00022840"/>
    </source>
</evidence>
<dbReference type="InterPro" id="IPR003661">
    <property type="entry name" value="HisK_dim/P_dom"/>
</dbReference>
<comment type="catalytic activity">
    <reaction evidence="1">
        <text>ATP + protein L-histidine = ADP + protein N-phospho-L-histidine.</text>
        <dbReference type="EC" id="2.7.13.3"/>
    </reaction>
</comment>
<dbReference type="InterPro" id="IPR001789">
    <property type="entry name" value="Sig_transdc_resp-reg_receiver"/>
</dbReference>
<evidence type="ECO:0000259" key="13">
    <source>
        <dbReference type="PROSITE" id="PS50110"/>
    </source>
</evidence>
<dbReference type="AlphaFoldDB" id="A0A0D1EFJ9"/>
<dbReference type="InterPro" id="IPR005467">
    <property type="entry name" value="His_kinase_dom"/>
</dbReference>
<dbReference type="SMART" id="SM00387">
    <property type="entry name" value="HATPase_c"/>
    <property type="match status" value="1"/>
</dbReference>
<dbReference type="PROSITE" id="PS50109">
    <property type="entry name" value="HIS_KIN"/>
    <property type="match status" value="1"/>
</dbReference>
<feature type="modified residue" description="4-aspartylphosphate" evidence="9">
    <location>
        <position position="847"/>
    </location>
</feature>
<dbReference type="SMART" id="SM00388">
    <property type="entry name" value="HisKA"/>
    <property type="match status" value="1"/>
</dbReference>
<proteinExistence type="predicted"/>
<dbReference type="InterPro" id="IPR004358">
    <property type="entry name" value="Sig_transdc_His_kin-like_C"/>
</dbReference>
<feature type="region of interest" description="Disordered" evidence="10">
    <location>
        <begin position="715"/>
        <end position="759"/>
    </location>
</feature>
<feature type="region of interest" description="Disordered" evidence="10">
    <location>
        <begin position="631"/>
        <end position="662"/>
    </location>
</feature>
<dbReference type="Gene3D" id="3.30.450.20">
    <property type="entry name" value="PAS domain"/>
    <property type="match status" value="1"/>
</dbReference>
<dbReference type="PANTHER" id="PTHR43065:SF46">
    <property type="entry name" value="C4-DICARBOXYLATE TRANSPORT SENSOR PROTEIN DCTB"/>
    <property type="match status" value="1"/>
</dbReference>
<feature type="domain" description="Histidine kinase" evidence="12">
    <location>
        <begin position="396"/>
        <end position="619"/>
    </location>
</feature>
<dbReference type="PROSITE" id="PS50110">
    <property type="entry name" value="RESPONSE_REGULATORY"/>
    <property type="match status" value="1"/>
</dbReference>
<dbReference type="InterPro" id="IPR003594">
    <property type="entry name" value="HATPase_dom"/>
</dbReference>
<keyword evidence="11" id="KW-1133">Transmembrane helix</keyword>
<organism evidence="14 15">
    <name type="scientific">Jannaschia aquimarina</name>
    <dbReference type="NCBI Taxonomy" id="935700"/>
    <lineage>
        <taxon>Bacteria</taxon>
        <taxon>Pseudomonadati</taxon>
        <taxon>Pseudomonadota</taxon>
        <taxon>Alphaproteobacteria</taxon>
        <taxon>Rhodobacterales</taxon>
        <taxon>Roseobacteraceae</taxon>
        <taxon>Jannaschia</taxon>
    </lineage>
</organism>
<dbReference type="SUPFAM" id="SSF55874">
    <property type="entry name" value="ATPase domain of HSP90 chaperone/DNA topoisomerase II/histidine kinase"/>
    <property type="match status" value="1"/>
</dbReference>
<feature type="region of interest" description="Disordered" evidence="10">
    <location>
        <begin position="675"/>
        <end position="702"/>
    </location>
</feature>
<dbReference type="InterPro" id="IPR036890">
    <property type="entry name" value="HATPase_C_sf"/>
</dbReference>
<dbReference type="Pfam" id="PF00072">
    <property type="entry name" value="Response_reg"/>
    <property type="match status" value="1"/>
</dbReference>
<evidence type="ECO:0000256" key="11">
    <source>
        <dbReference type="SAM" id="Phobius"/>
    </source>
</evidence>
<keyword evidence="11" id="KW-0812">Transmembrane</keyword>
<dbReference type="SMART" id="SM00448">
    <property type="entry name" value="REC"/>
    <property type="match status" value="1"/>
</dbReference>
<evidence type="ECO:0000313" key="14">
    <source>
        <dbReference type="EMBL" id="KIT15661.1"/>
    </source>
</evidence>
<keyword evidence="5" id="KW-0547">Nucleotide-binding</keyword>
<dbReference type="InterPro" id="IPR036097">
    <property type="entry name" value="HisK_dim/P_sf"/>
</dbReference>
<keyword evidence="15" id="KW-1185">Reference proteome</keyword>
<reference evidence="14 15" key="1">
    <citation type="submission" date="2015-02" db="EMBL/GenBank/DDBJ databases">
        <title>Genome Sequence of Jannaschia aquimarina DSM28248, a member of the Roseobacter clade.</title>
        <authorList>
            <person name="Voget S."/>
            <person name="Daniel R."/>
        </authorList>
    </citation>
    <scope>NUCLEOTIDE SEQUENCE [LARGE SCALE GENOMIC DNA]</scope>
    <source>
        <strain evidence="14 15">GSW-M26</strain>
    </source>
</reference>
<evidence type="ECO:0000256" key="6">
    <source>
        <dbReference type="ARBA" id="ARBA00022777"/>
    </source>
</evidence>
<accession>A0A0D1EFJ9</accession>
<feature type="transmembrane region" description="Helical" evidence="11">
    <location>
        <begin position="15"/>
        <end position="33"/>
    </location>
</feature>
<dbReference type="Gene3D" id="3.30.565.10">
    <property type="entry name" value="Histidine kinase-like ATPase, C-terminal domain"/>
    <property type="match status" value="1"/>
</dbReference>
<evidence type="ECO:0000256" key="2">
    <source>
        <dbReference type="ARBA" id="ARBA00012438"/>
    </source>
</evidence>
<evidence type="ECO:0000256" key="4">
    <source>
        <dbReference type="ARBA" id="ARBA00022679"/>
    </source>
</evidence>
<dbReference type="InterPro" id="IPR011006">
    <property type="entry name" value="CheY-like_superfamily"/>
</dbReference>
<dbReference type="GO" id="GO:0005524">
    <property type="term" value="F:ATP binding"/>
    <property type="evidence" value="ECO:0007669"/>
    <property type="project" value="UniProtKB-KW"/>
</dbReference>
<evidence type="ECO:0000256" key="10">
    <source>
        <dbReference type="SAM" id="MobiDB-lite"/>
    </source>
</evidence>
<dbReference type="Proteomes" id="UP000032232">
    <property type="component" value="Unassembled WGS sequence"/>
</dbReference>
<keyword evidence="3 9" id="KW-0597">Phosphoprotein</keyword>
<evidence type="ECO:0000259" key="12">
    <source>
        <dbReference type="PROSITE" id="PS50109"/>
    </source>
</evidence>
<keyword evidence="11" id="KW-0472">Membrane</keyword>
<evidence type="ECO:0000256" key="5">
    <source>
        <dbReference type="ARBA" id="ARBA00022741"/>
    </source>
</evidence>
<feature type="domain" description="Response regulatory" evidence="13">
    <location>
        <begin position="796"/>
        <end position="912"/>
    </location>
</feature>
<evidence type="ECO:0000313" key="15">
    <source>
        <dbReference type="Proteomes" id="UP000032232"/>
    </source>
</evidence>
<comment type="caution">
    <text evidence="14">The sequence shown here is derived from an EMBL/GenBank/DDBJ whole genome shotgun (WGS) entry which is preliminary data.</text>
</comment>
<evidence type="ECO:0000256" key="9">
    <source>
        <dbReference type="PROSITE-ProRule" id="PRU00169"/>
    </source>
</evidence>
<dbReference type="InterPro" id="IPR035965">
    <property type="entry name" value="PAS-like_dom_sf"/>
</dbReference>
<dbReference type="PATRIC" id="fig|935700.4.peg.2731"/>
<dbReference type="GO" id="GO:0000155">
    <property type="term" value="F:phosphorelay sensor kinase activity"/>
    <property type="evidence" value="ECO:0007669"/>
    <property type="project" value="InterPro"/>
</dbReference>
<dbReference type="FunFam" id="1.10.287.130:FF:000037">
    <property type="entry name" value="Hybrid sensor histidine kinase/response regulator"/>
    <property type="match status" value="1"/>
</dbReference>
<keyword evidence="6" id="KW-0418">Kinase</keyword>
<dbReference type="SUPFAM" id="SSF47384">
    <property type="entry name" value="Homodimeric domain of signal transducing histidine kinase"/>
    <property type="match status" value="1"/>
</dbReference>
<dbReference type="PRINTS" id="PR00344">
    <property type="entry name" value="BCTRLSENSOR"/>
</dbReference>
<dbReference type="EMBL" id="JYFE01000047">
    <property type="protein sequence ID" value="KIT15661.1"/>
    <property type="molecule type" value="Genomic_DNA"/>
</dbReference>
<evidence type="ECO:0000256" key="8">
    <source>
        <dbReference type="ARBA" id="ARBA00023012"/>
    </source>
</evidence>
<keyword evidence="8" id="KW-0902">Two-component regulatory system</keyword>
<gene>
    <name evidence="14" type="ORF">jaqu_26420</name>
</gene>
<dbReference type="SUPFAM" id="SSF55785">
    <property type="entry name" value="PYP-like sensor domain (PAS domain)"/>
    <property type="match status" value="2"/>
</dbReference>
<sequence length="922" mass="100012">MDATAERVDRIGQRAWIILAAALLFAGAVPLISDRAVQIGLAAISVTLAVVSFGLWVAKRMRAKRARRQLEGIMTFVEHDSAPAFCTDQQGAIVVQNRAAADRFGPAPGGVLSRVLEPLFANPDAVVHRLREQLRDHGSAREDVVTRRGHVRVSAHRVPDGELWRLEDMVDRPTRTGDGIGLPMLTVGSSGTILYMNEPLRSALGRRITRLDDLFDDLPLRNGAVHRMRAGKEPVEVRVVLSRPVADRKEIFLLPVEEGAHQDTGSDLTRLLDSLPIAVLRIDGRGNVVSLNRLALKLLPAAAEGNLSLAALVEGLGRSVDEWVAEAIDGRGLNRPEVVRVSHQGERYLQITLGRPLTSDGRGLIAVLNDATEFKSIEAQFVQSQKMQAIGQLAGGVAHDFNNLLTAISGHCDLLLLRRQEDDPDYADLSQINQNANRAASLVGQLLAFSRQQPLSLQHLDLRETLSEMTHLLNRLLGERVRLILDHDPALVAIRGDKRQLEQVLMNLVVNARDAMPDGGEVRITTRCRYLERGLTRDRVTVPPGFYVVVIVTDQGVGIPPERIGRIFEPFYTTKKTGEGTGLGLSMAYGIVKQSGGYIFADSEPGTGASFTLYFPAGHDQTAAASEETAMETFDLSRSTRSPDAVDSGTASPLHLPAPDVPAMLQTANGDVIEAETADGDPGSGEKRDPADIEGDITGVNEVAPVDIVASVENAEATDADNSDHSPRSGRAGTSDQAPAAEAAPKRHIPVPEEGGEDELLSRVADAAREDGFEYADEDGRYDSAATDAPEERELTVLLVEDEAPVRAFASRALRLKGYAVVEADSAEDALSRLSDESLHIDLFLTDVMMPGKDGPTWIKEAREMRPDVPTVFVSGYTQRSLIDGKMPVPNSTFLPKPFSLSELSRAVVDVLEKHRDDRPAA</sequence>
<evidence type="ECO:0000256" key="3">
    <source>
        <dbReference type="ARBA" id="ARBA00022553"/>
    </source>
</evidence>
<dbReference type="PANTHER" id="PTHR43065">
    <property type="entry name" value="SENSOR HISTIDINE KINASE"/>
    <property type="match status" value="1"/>
</dbReference>
<dbReference type="STRING" id="935700.jaqu_26420"/>
<dbReference type="SUPFAM" id="SSF52172">
    <property type="entry name" value="CheY-like"/>
    <property type="match status" value="1"/>
</dbReference>
<feature type="transmembrane region" description="Helical" evidence="11">
    <location>
        <begin position="39"/>
        <end position="58"/>
    </location>
</feature>